<keyword evidence="2" id="KW-0378">Hydrolase</keyword>
<dbReference type="AlphaFoldDB" id="A0A176QA65"/>
<comment type="similarity">
    <text evidence="1">Belongs to the glycosyl hydrolase 39 family.</text>
</comment>
<evidence type="ECO:0000256" key="2">
    <source>
        <dbReference type="ARBA" id="ARBA00022801"/>
    </source>
</evidence>
<dbReference type="GO" id="GO:0004553">
    <property type="term" value="F:hydrolase activity, hydrolyzing O-glycosyl compounds"/>
    <property type="evidence" value="ECO:0007669"/>
    <property type="project" value="TreeGrafter"/>
</dbReference>
<accession>A0A176QA65</accession>
<dbReference type="EMBL" id="LQZG01000004">
    <property type="protein sequence ID" value="OAB86574.1"/>
    <property type="molecule type" value="Genomic_DNA"/>
</dbReference>
<keyword evidence="3" id="KW-0326">Glycosidase</keyword>
<dbReference type="PANTHER" id="PTHR12631">
    <property type="entry name" value="ALPHA-L-IDURONIDASE"/>
    <property type="match status" value="1"/>
</dbReference>
<protein>
    <recommendedName>
        <fullName evidence="4">Glycosyl hydrolases family 39 N-terminal catalytic domain-containing protein</fullName>
    </recommendedName>
</protein>
<evidence type="ECO:0000313" key="5">
    <source>
        <dbReference type="EMBL" id="OAB86574.1"/>
    </source>
</evidence>
<organism evidence="5 6">
    <name type="scientific">Janibacter melonis</name>
    <dbReference type="NCBI Taxonomy" id="262209"/>
    <lineage>
        <taxon>Bacteria</taxon>
        <taxon>Bacillati</taxon>
        <taxon>Actinomycetota</taxon>
        <taxon>Actinomycetes</taxon>
        <taxon>Micrococcales</taxon>
        <taxon>Intrasporangiaceae</taxon>
        <taxon>Janibacter</taxon>
    </lineage>
</organism>
<dbReference type="Pfam" id="PF01229">
    <property type="entry name" value="Glyco_hydro_39"/>
    <property type="match status" value="1"/>
</dbReference>
<dbReference type="InterPro" id="IPR017853">
    <property type="entry name" value="GH"/>
</dbReference>
<name>A0A176QA65_9MICO</name>
<evidence type="ECO:0000256" key="3">
    <source>
        <dbReference type="ARBA" id="ARBA00023295"/>
    </source>
</evidence>
<dbReference type="PANTHER" id="PTHR12631:SF10">
    <property type="entry name" value="BETA-XYLOSIDASE-LIKE PROTEIN-RELATED"/>
    <property type="match status" value="1"/>
</dbReference>
<dbReference type="Proteomes" id="UP000076976">
    <property type="component" value="Unassembled WGS sequence"/>
</dbReference>
<dbReference type="InterPro" id="IPR049166">
    <property type="entry name" value="GH39_cat"/>
</dbReference>
<reference evidence="5 6" key="1">
    <citation type="submission" date="2016-01" db="EMBL/GenBank/DDBJ databases">
        <title>Janibacter melonis strain CD11_4 genome sequencing and assembly.</title>
        <authorList>
            <person name="Nair G.R."/>
            <person name="Kaur G."/>
            <person name="Chander A.M."/>
            <person name="Mayilraj S."/>
        </authorList>
    </citation>
    <scope>NUCLEOTIDE SEQUENCE [LARGE SCALE GENOMIC DNA]</scope>
    <source>
        <strain evidence="5 6">CD11-4</strain>
    </source>
</reference>
<proteinExistence type="inferred from homology"/>
<evidence type="ECO:0000256" key="1">
    <source>
        <dbReference type="ARBA" id="ARBA00008875"/>
    </source>
</evidence>
<comment type="caution">
    <text evidence="5">The sequence shown here is derived from an EMBL/GenBank/DDBJ whole genome shotgun (WGS) entry which is preliminary data.</text>
</comment>
<dbReference type="InterPro" id="IPR051923">
    <property type="entry name" value="Glycosyl_Hydrolase_39"/>
</dbReference>
<dbReference type="Gene3D" id="3.20.20.80">
    <property type="entry name" value="Glycosidases"/>
    <property type="match status" value="1"/>
</dbReference>
<feature type="domain" description="Glycosyl hydrolases family 39 N-terminal catalytic" evidence="4">
    <location>
        <begin position="106"/>
        <end position="307"/>
    </location>
</feature>
<dbReference type="SUPFAM" id="SSF51445">
    <property type="entry name" value="(Trans)glycosidases"/>
    <property type="match status" value="1"/>
</dbReference>
<evidence type="ECO:0000313" key="6">
    <source>
        <dbReference type="Proteomes" id="UP000076976"/>
    </source>
</evidence>
<dbReference type="STRING" id="262209.AWH69_14785"/>
<sequence>MQYHGMWSDQTPATRAKVLDQLVANGSEWVRIDVSWAMIEPKHQQYDMRWGVPFVDTVLQEVEDRGLKAMVTFWLTPDWASYGKGERYAPRYPTAYGRAAGWAAKRWGNTVDAWEMWNEQNHPDFFTTADPVAYTKMLCSAYKEIKKVDTSPVVYGGLQYNDAAFVKKTYTAGAKGCFDILATHPYSAPSDFSPTRDGGAPWGVTRVRDVRAVMVAQGDAAKPIWFTELGWSTGQIPNPQPWQRAVSEATQADFLEQTVALTRSSYPYVKGIIWFRERDRTGGNPYEDGYGLMRADLTPKPALARLKAVASS</sequence>
<gene>
    <name evidence="5" type="ORF">AWH69_14785</name>
</gene>
<keyword evidence="6" id="KW-1185">Reference proteome</keyword>
<evidence type="ECO:0000259" key="4">
    <source>
        <dbReference type="Pfam" id="PF01229"/>
    </source>
</evidence>